<dbReference type="SUPFAM" id="SSF53927">
    <property type="entry name" value="Cytidine deaminase-like"/>
    <property type="match status" value="1"/>
</dbReference>
<dbReference type="PROSITE" id="PS51747">
    <property type="entry name" value="CYT_DCMP_DEAMINASES_2"/>
    <property type="match status" value="1"/>
</dbReference>
<dbReference type="RefSeq" id="WP_398281466.1">
    <property type="nucleotide sequence ID" value="NZ_JBITLV010000004.1"/>
</dbReference>
<evidence type="ECO:0000313" key="5">
    <source>
        <dbReference type="Proteomes" id="UP001612915"/>
    </source>
</evidence>
<proteinExistence type="predicted"/>
<dbReference type="EMBL" id="JBITLV010000004">
    <property type="protein sequence ID" value="MFI7588248.1"/>
    <property type="molecule type" value="Genomic_DNA"/>
</dbReference>
<dbReference type="Pfam" id="PF00383">
    <property type="entry name" value="dCMP_cyt_deam_1"/>
    <property type="match status" value="1"/>
</dbReference>
<dbReference type="InterPro" id="IPR016192">
    <property type="entry name" value="APOBEC/CMP_deaminase_Zn-bd"/>
</dbReference>
<evidence type="ECO:0000256" key="2">
    <source>
        <dbReference type="ARBA" id="ARBA00022833"/>
    </source>
</evidence>
<dbReference type="Gene3D" id="3.40.140.10">
    <property type="entry name" value="Cytidine Deaminase, domain 2"/>
    <property type="match status" value="1"/>
</dbReference>
<dbReference type="InterPro" id="IPR016193">
    <property type="entry name" value="Cytidine_deaminase-like"/>
</dbReference>
<evidence type="ECO:0000256" key="1">
    <source>
        <dbReference type="ARBA" id="ARBA00022723"/>
    </source>
</evidence>
<dbReference type="Proteomes" id="UP001612915">
    <property type="component" value="Unassembled WGS sequence"/>
</dbReference>
<evidence type="ECO:0000313" key="4">
    <source>
        <dbReference type="EMBL" id="MFI7588248.1"/>
    </source>
</evidence>
<accession>A0ABW8AQH9</accession>
<keyword evidence="5" id="KW-1185">Reference proteome</keyword>
<gene>
    <name evidence="4" type="ORF">ACIB24_14360</name>
</gene>
<keyword evidence="2" id="KW-0862">Zinc</keyword>
<dbReference type="InterPro" id="IPR002125">
    <property type="entry name" value="CMP_dCMP_dom"/>
</dbReference>
<sequence length="198" mass="20907">MLPTSLSAQLPAWVAPFVAEHAAGEDLSTVEGRMALVHALADRNYVEGNGGPFAAIVCSPSGELLSAGVNVVLSSGLSSMHAEVTAVSLAQVAAGGWDLGSLRPGLELTVNWRPCAMCLGAVLWSGVSRLAVAGDGPELEELTGFDEGPVVTDWVAQLERRGLAVEQDVLRDGALRTFRQYRDHVRRDPGTVVYNASR</sequence>
<keyword evidence="1" id="KW-0479">Metal-binding</keyword>
<dbReference type="CDD" id="cd01285">
    <property type="entry name" value="nucleoside_deaminase"/>
    <property type="match status" value="1"/>
</dbReference>
<name>A0ABW8AQH9_9ACTN</name>
<comment type="caution">
    <text evidence="4">The sequence shown here is derived from an EMBL/GenBank/DDBJ whole genome shotgun (WGS) entry which is preliminary data.</text>
</comment>
<protein>
    <submittedName>
        <fullName evidence="4">Nucleoside deaminase</fullName>
    </submittedName>
</protein>
<evidence type="ECO:0000259" key="3">
    <source>
        <dbReference type="PROSITE" id="PS51747"/>
    </source>
</evidence>
<organism evidence="4 5">
    <name type="scientific">Spongisporangium articulatum</name>
    <dbReference type="NCBI Taxonomy" id="3362603"/>
    <lineage>
        <taxon>Bacteria</taxon>
        <taxon>Bacillati</taxon>
        <taxon>Actinomycetota</taxon>
        <taxon>Actinomycetes</taxon>
        <taxon>Kineosporiales</taxon>
        <taxon>Kineosporiaceae</taxon>
        <taxon>Spongisporangium</taxon>
    </lineage>
</organism>
<dbReference type="PROSITE" id="PS00903">
    <property type="entry name" value="CYT_DCMP_DEAMINASES_1"/>
    <property type="match status" value="1"/>
</dbReference>
<reference evidence="4 5" key="1">
    <citation type="submission" date="2024-10" db="EMBL/GenBank/DDBJ databases">
        <title>The Natural Products Discovery Center: Release of the First 8490 Sequenced Strains for Exploring Actinobacteria Biosynthetic Diversity.</title>
        <authorList>
            <person name="Kalkreuter E."/>
            <person name="Kautsar S.A."/>
            <person name="Yang D."/>
            <person name="Bader C.D."/>
            <person name="Teijaro C.N."/>
            <person name="Fluegel L."/>
            <person name="Davis C.M."/>
            <person name="Simpson J.R."/>
            <person name="Lauterbach L."/>
            <person name="Steele A.D."/>
            <person name="Gui C."/>
            <person name="Meng S."/>
            <person name="Li G."/>
            <person name="Viehrig K."/>
            <person name="Ye F."/>
            <person name="Su P."/>
            <person name="Kiefer A.F."/>
            <person name="Nichols A."/>
            <person name="Cepeda A.J."/>
            <person name="Yan W."/>
            <person name="Fan B."/>
            <person name="Jiang Y."/>
            <person name="Adhikari A."/>
            <person name="Zheng C.-J."/>
            <person name="Schuster L."/>
            <person name="Cowan T.M."/>
            <person name="Smanski M.J."/>
            <person name="Chevrette M.G."/>
            <person name="De Carvalho L.P.S."/>
            <person name="Shen B."/>
        </authorList>
    </citation>
    <scope>NUCLEOTIDE SEQUENCE [LARGE SCALE GENOMIC DNA]</scope>
    <source>
        <strain evidence="4 5">NPDC049639</strain>
    </source>
</reference>
<feature type="domain" description="CMP/dCMP-type deaminase" evidence="3">
    <location>
        <begin position="28"/>
        <end position="146"/>
    </location>
</feature>